<dbReference type="NCBIfam" id="TIGR00254">
    <property type="entry name" value="GGDEF"/>
    <property type="match status" value="1"/>
</dbReference>
<dbReference type="CDD" id="cd01948">
    <property type="entry name" value="EAL"/>
    <property type="match status" value="1"/>
</dbReference>
<evidence type="ECO:0000256" key="1">
    <source>
        <dbReference type="SAM" id="Phobius"/>
    </source>
</evidence>
<dbReference type="PANTHER" id="PTHR33121:SF71">
    <property type="entry name" value="OXYGEN SENSOR PROTEIN DOSP"/>
    <property type="match status" value="1"/>
</dbReference>
<dbReference type="Gene3D" id="3.30.70.270">
    <property type="match status" value="1"/>
</dbReference>
<dbReference type="PROSITE" id="PS50887">
    <property type="entry name" value="GGDEF"/>
    <property type="match status" value="1"/>
</dbReference>
<dbReference type="Gene3D" id="3.30.450.20">
    <property type="entry name" value="PAS domain"/>
    <property type="match status" value="2"/>
</dbReference>
<keyword evidence="1" id="KW-0472">Membrane</keyword>
<sequence>MHSIKFKMLLLMLCSLILISATAVLVLGRVGSDTVIRESESVVRHLAEEGAARISLEIAHYFETLTLLANLEEVQSMKVERQMAVLSPKVAATKFQSLAVVEADGLAHYTDGTRLSAAHRPYVQQALAGKAALSDLTYSPSTGQPVLLLVVPIETVDGNPAALMGQLDGHLLNDMTQAVIYGDRGVAYIINRKSVFQAYPHNPQVAFKKMNLQQIAADFPSLSSFAAFAENALSNGTGVGTYTSSQAEMYMGYDAISGTDWVLFSGLADDAVFSILTMYRNRLYPPLIAILLISFLGTLWLAERFTEPVIQLESLFTRAASGDLTVRAQPRGKDEISRAGHSFNHMMKRINQLTYYDSVTGLPNSRVMEDVFEELLKTTDSDQTVVDEENIDQHTLKAALWVIEAGNLHRVNEQFGYHQGNQVFKAAAQRLKNLLTDQMTVYRGASNDLLVLCSDYETDQEMLKKLADTILQMDEPYMAGEERITLVFRAGVALYPENGSNLEELLKNAGFAKNLVRQQPLKQVIFFDEDIRHRELAVRRMEEDLALALEQNQLHLVYQPIYHLETGRVRGAEALLRWHHPQQGYISPEIFIPVAERTGLIDTIGQWVLREAFQQTAEWKSSGMENMRMSVNLSARQFESPRFIGMVRQLAEENYEMPSKIELELTESTVIHQVEESVEKLKELRHMGFRIAIDDFGTGYSSLSYLVRLPVDTLKIDRSFIMNMEDSSQARSIVSSIIAMGRSLHLELVAEGIETEQQLAMLRQENCQMGQGFYFSSAMTADKFIRLVRSQIQLKRP</sequence>
<dbReference type="InterPro" id="IPR029787">
    <property type="entry name" value="Nucleotide_cyclase"/>
</dbReference>
<dbReference type="Gene3D" id="1.10.8.500">
    <property type="entry name" value="HAMP domain in histidine kinase"/>
    <property type="match status" value="1"/>
</dbReference>
<evidence type="ECO:0000313" key="6">
    <source>
        <dbReference type="Proteomes" id="UP001407405"/>
    </source>
</evidence>
<dbReference type="InterPro" id="IPR003660">
    <property type="entry name" value="HAMP_dom"/>
</dbReference>
<keyword evidence="6" id="KW-1185">Reference proteome</keyword>
<dbReference type="CDD" id="cd01949">
    <property type="entry name" value="GGDEF"/>
    <property type="match status" value="1"/>
</dbReference>
<accession>A0ABU9VR65</accession>
<evidence type="ECO:0000259" key="4">
    <source>
        <dbReference type="PROSITE" id="PS50887"/>
    </source>
</evidence>
<keyword evidence="1" id="KW-0812">Transmembrane</keyword>
<feature type="domain" description="EAL" evidence="2">
    <location>
        <begin position="538"/>
        <end position="792"/>
    </location>
</feature>
<dbReference type="SMART" id="SM00052">
    <property type="entry name" value="EAL"/>
    <property type="match status" value="1"/>
</dbReference>
<dbReference type="InterPro" id="IPR050706">
    <property type="entry name" value="Cyclic-di-GMP_PDE-like"/>
</dbReference>
<evidence type="ECO:0000259" key="3">
    <source>
        <dbReference type="PROSITE" id="PS50885"/>
    </source>
</evidence>
<gene>
    <name evidence="5" type="ORF">AAIG11_04185</name>
</gene>
<dbReference type="PROSITE" id="PS50883">
    <property type="entry name" value="EAL"/>
    <property type="match status" value="1"/>
</dbReference>
<reference evidence="5 6" key="1">
    <citation type="submission" date="2024-04" db="EMBL/GenBank/DDBJ databases">
        <title>Genome sequencing and metabolic network reconstruction of aminoacids and betaine degradation by Anoxynatronum sibiricum.</title>
        <authorList>
            <person name="Detkova E.N."/>
            <person name="Boltjanskaja Y.V."/>
            <person name="Mardanov A.V."/>
            <person name="Kevbrin V."/>
        </authorList>
    </citation>
    <scope>NUCLEOTIDE SEQUENCE [LARGE SCALE GENOMIC DNA]</scope>
    <source>
        <strain evidence="5 6">Z-7981</strain>
    </source>
</reference>
<evidence type="ECO:0000313" key="5">
    <source>
        <dbReference type="EMBL" id="MEN1759665.1"/>
    </source>
</evidence>
<evidence type="ECO:0000259" key="2">
    <source>
        <dbReference type="PROSITE" id="PS50883"/>
    </source>
</evidence>
<dbReference type="SMART" id="SM00267">
    <property type="entry name" value="GGDEF"/>
    <property type="match status" value="1"/>
</dbReference>
<dbReference type="SUPFAM" id="SSF55073">
    <property type="entry name" value="Nucleotide cyclase"/>
    <property type="match status" value="1"/>
</dbReference>
<feature type="domain" description="HAMP" evidence="3">
    <location>
        <begin position="303"/>
        <end position="355"/>
    </location>
</feature>
<dbReference type="CDD" id="cd12912">
    <property type="entry name" value="PDC2_MCP_like"/>
    <property type="match status" value="1"/>
</dbReference>
<dbReference type="InterPro" id="IPR043128">
    <property type="entry name" value="Rev_trsase/Diguanyl_cyclase"/>
</dbReference>
<dbReference type="RefSeq" id="WP_343185023.1">
    <property type="nucleotide sequence ID" value="NZ_JBCITM010000003.1"/>
</dbReference>
<dbReference type="SUPFAM" id="SSF158472">
    <property type="entry name" value="HAMP domain-like"/>
    <property type="match status" value="1"/>
</dbReference>
<feature type="domain" description="GGDEF" evidence="4">
    <location>
        <begin position="396"/>
        <end position="529"/>
    </location>
</feature>
<dbReference type="Pfam" id="PF00563">
    <property type="entry name" value="EAL"/>
    <property type="match status" value="1"/>
</dbReference>
<protein>
    <submittedName>
        <fullName evidence="5">EAL domain-containing protein</fullName>
    </submittedName>
</protein>
<dbReference type="Pfam" id="PF00990">
    <property type="entry name" value="GGDEF"/>
    <property type="match status" value="1"/>
</dbReference>
<dbReference type="SUPFAM" id="SSF141868">
    <property type="entry name" value="EAL domain-like"/>
    <property type="match status" value="1"/>
</dbReference>
<comment type="caution">
    <text evidence="5">The sequence shown here is derived from an EMBL/GenBank/DDBJ whole genome shotgun (WGS) entry which is preliminary data.</text>
</comment>
<dbReference type="EMBL" id="JBCITM010000003">
    <property type="protein sequence ID" value="MEN1759665.1"/>
    <property type="molecule type" value="Genomic_DNA"/>
</dbReference>
<dbReference type="InterPro" id="IPR000160">
    <property type="entry name" value="GGDEF_dom"/>
</dbReference>
<keyword evidence="1" id="KW-1133">Transmembrane helix</keyword>
<name>A0ABU9VR65_9CLOT</name>
<dbReference type="Pfam" id="PF00672">
    <property type="entry name" value="HAMP"/>
    <property type="match status" value="1"/>
</dbReference>
<proteinExistence type="predicted"/>
<organism evidence="5 6">
    <name type="scientific">Anoxynatronum sibiricum</name>
    <dbReference type="NCBI Taxonomy" id="210623"/>
    <lineage>
        <taxon>Bacteria</taxon>
        <taxon>Bacillati</taxon>
        <taxon>Bacillota</taxon>
        <taxon>Clostridia</taxon>
        <taxon>Eubacteriales</taxon>
        <taxon>Clostridiaceae</taxon>
        <taxon>Anoxynatronum</taxon>
    </lineage>
</organism>
<feature type="transmembrane region" description="Helical" evidence="1">
    <location>
        <begin position="283"/>
        <end position="302"/>
    </location>
</feature>
<dbReference type="Gene3D" id="3.20.20.450">
    <property type="entry name" value="EAL domain"/>
    <property type="match status" value="1"/>
</dbReference>
<dbReference type="InterPro" id="IPR001633">
    <property type="entry name" value="EAL_dom"/>
</dbReference>
<dbReference type="PANTHER" id="PTHR33121">
    <property type="entry name" value="CYCLIC DI-GMP PHOSPHODIESTERASE PDEF"/>
    <property type="match status" value="1"/>
</dbReference>
<dbReference type="PROSITE" id="PS50885">
    <property type="entry name" value="HAMP"/>
    <property type="match status" value="1"/>
</dbReference>
<dbReference type="CDD" id="cd06225">
    <property type="entry name" value="HAMP"/>
    <property type="match status" value="1"/>
</dbReference>
<dbReference type="SMART" id="SM00304">
    <property type="entry name" value="HAMP"/>
    <property type="match status" value="1"/>
</dbReference>
<dbReference type="Proteomes" id="UP001407405">
    <property type="component" value="Unassembled WGS sequence"/>
</dbReference>
<dbReference type="InterPro" id="IPR035919">
    <property type="entry name" value="EAL_sf"/>
</dbReference>